<evidence type="ECO:0000256" key="11">
    <source>
        <dbReference type="ARBA" id="ARBA00023236"/>
    </source>
</evidence>
<name>A0A3S5Y0V9_RHOH1</name>
<keyword evidence="10 13" id="KW-0234">DNA repair</keyword>
<evidence type="ECO:0000256" key="4">
    <source>
        <dbReference type="ARBA" id="ARBA00022490"/>
    </source>
</evidence>
<evidence type="ECO:0000256" key="14">
    <source>
        <dbReference type="RuleBase" id="RU000578"/>
    </source>
</evidence>
<comment type="subcellular location">
    <subcellularLocation>
        <location evidence="1 13 14">Cytoplasm</location>
    </subcellularLocation>
</comment>
<dbReference type="Proteomes" id="UP001154400">
    <property type="component" value="Chromosome"/>
</dbReference>
<keyword evidence="6 13" id="KW-0547">Nucleotide-binding</keyword>
<dbReference type="RefSeq" id="WP_013414369.1">
    <property type="nucleotide sequence ID" value="NC_014659.1"/>
</dbReference>
<dbReference type="PANTHER" id="PTHR32182:SF0">
    <property type="entry name" value="DNA REPLICATION AND REPAIR PROTEIN RECF"/>
    <property type="match status" value="1"/>
</dbReference>
<evidence type="ECO:0000259" key="16">
    <source>
        <dbReference type="Pfam" id="PF02463"/>
    </source>
</evidence>
<proteinExistence type="inferred from homology"/>
<dbReference type="InterPro" id="IPR001238">
    <property type="entry name" value="DNA-binding_RecF"/>
</dbReference>
<evidence type="ECO:0000256" key="5">
    <source>
        <dbReference type="ARBA" id="ARBA00022705"/>
    </source>
</evidence>
<dbReference type="InterPro" id="IPR027417">
    <property type="entry name" value="P-loop_NTPase"/>
</dbReference>
<evidence type="ECO:0000256" key="6">
    <source>
        <dbReference type="ARBA" id="ARBA00022741"/>
    </source>
</evidence>
<dbReference type="InterPro" id="IPR018078">
    <property type="entry name" value="DNA-binding_RecF_CS"/>
</dbReference>
<organism evidence="17">
    <name type="scientific">Rhodococcus hoagii (strain 103S)</name>
    <name type="common">Rhodococcus equi</name>
    <dbReference type="NCBI Taxonomy" id="685727"/>
    <lineage>
        <taxon>Bacteria</taxon>
        <taxon>Bacillati</taxon>
        <taxon>Actinomycetota</taxon>
        <taxon>Actinomycetes</taxon>
        <taxon>Mycobacteriales</taxon>
        <taxon>Nocardiaceae</taxon>
        <taxon>Prescottella</taxon>
    </lineage>
</organism>
<keyword evidence="5 13" id="KW-0235">DNA replication</keyword>
<dbReference type="GO" id="GO:0006260">
    <property type="term" value="P:DNA replication"/>
    <property type="evidence" value="ECO:0007669"/>
    <property type="project" value="UniProtKB-UniRule"/>
</dbReference>
<dbReference type="PROSITE" id="PS00618">
    <property type="entry name" value="RECF_2"/>
    <property type="match status" value="1"/>
</dbReference>
<dbReference type="EMBL" id="FN563149">
    <property type="protein sequence ID" value="CBH46165.1"/>
    <property type="molecule type" value="Genomic_DNA"/>
</dbReference>
<dbReference type="NCBIfam" id="TIGR00611">
    <property type="entry name" value="recf"/>
    <property type="match status" value="1"/>
</dbReference>
<dbReference type="GO" id="GO:0009432">
    <property type="term" value="P:SOS response"/>
    <property type="evidence" value="ECO:0007669"/>
    <property type="project" value="UniProtKB-UniRule"/>
</dbReference>
<evidence type="ECO:0000256" key="9">
    <source>
        <dbReference type="ARBA" id="ARBA00023125"/>
    </source>
</evidence>
<evidence type="ECO:0000256" key="7">
    <source>
        <dbReference type="ARBA" id="ARBA00022763"/>
    </source>
</evidence>
<dbReference type="InterPro" id="IPR003395">
    <property type="entry name" value="RecF/RecN/SMC_N"/>
</dbReference>
<evidence type="ECO:0000313" key="17">
    <source>
        <dbReference type="EMBL" id="CBH46165.1"/>
    </source>
</evidence>
<keyword evidence="9 13" id="KW-0238">DNA-binding</keyword>
<dbReference type="Pfam" id="PF02463">
    <property type="entry name" value="SMC_N"/>
    <property type="match status" value="1"/>
</dbReference>
<dbReference type="GO" id="GO:0006302">
    <property type="term" value="P:double-strand break repair"/>
    <property type="evidence" value="ECO:0007669"/>
    <property type="project" value="TreeGrafter"/>
</dbReference>
<dbReference type="GO" id="GO:0005737">
    <property type="term" value="C:cytoplasm"/>
    <property type="evidence" value="ECO:0007669"/>
    <property type="project" value="UniProtKB-SubCell"/>
</dbReference>
<evidence type="ECO:0000256" key="13">
    <source>
        <dbReference type="HAMAP-Rule" id="MF_00365"/>
    </source>
</evidence>
<dbReference type="GO" id="GO:0003697">
    <property type="term" value="F:single-stranded DNA binding"/>
    <property type="evidence" value="ECO:0007669"/>
    <property type="project" value="UniProtKB-UniRule"/>
</dbReference>
<dbReference type="Gene3D" id="1.20.1050.90">
    <property type="entry name" value="RecF/RecN/SMC, N-terminal domain"/>
    <property type="match status" value="1"/>
</dbReference>
<protein>
    <recommendedName>
        <fullName evidence="3 13">DNA replication and repair protein RecF</fullName>
    </recommendedName>
</protein>
<evidence type="ECO:0000256" key="12">
    <source>
        <dbReference type="ARBA" id="ARBA00025401"/>
    </source>
</evidence>
<sequence length="408" mass="44451">MFVRKFSLRDFRSWDAVTVDLEPGCTVFVGRNGHGKTNLLEALGYLSTLSSHRVSSDAPLIRAGAPQAYAGALIANHGRELGIDIEINDGRANRARINQSPARRPREIVGILQTVLFAPEDLSLVRGDPGDRRRFLDELLTARRPRMAGVRADYDKVLRQRSALLKTAGGALRRGARSSDGASALATLDIWDGHLAAHGAQLLASRLRLVHDLAPHLVASYRSLAPESRPASVRYKSSLGTSLPPELLDPTREPDPDDVELLEVSFLNELSEMRQREIERGVCLVGPHRDDLELILGDQPAKGFASHGESWSFALSMRLGAFFLLRDDGSDPVLMLDDVFAELDRKRRAALAGVAAQAEQVLITAAVAEDVPAELSATRFGVEAHDTERGRLSQLTALGRISTTGGDR</sequence>
<dbReference type="KEGG" id="req:REQ_00040"/>
<dbReference type="HAMAP" id="MF_00365">
    <property type="entry name" value="RecF"/>
    <property type="match status" value="1"/>
</dbReference>
<evidence type="ECO:0000256" key="15">
    <source>
        <dbReference type="SAM" id="MobiDB-lite"/>
    </source>
</evidence>
<keyword evidence="8 13" id="KW-0067">ATP-binding</keyword>
<evidence type="ECO:0000256" key="3">
    <source>
        <dbReference type="ARBA" id="ARBA00020170"/>
    </source>
</evidence>
<dbReference type="GO" id="GO:0000731">
    <property type="term" value="P:DNA synthesis involved in DNA repair"/>
    <property type="evidence" value="ECO:0007669"/>
    <property type="project" value="TreeGrafter"/>
</dbReference>
<keyword evidence="11 13" id="KW-0742">SOS response</keyword>
<dbReference type="PROSITE" id="PS00617">
    <property type="entry name" value="RECF_1"/>
    <property type="match status" value="1"/>
</dbReference>
<evidence type="ECO:0000256" key="1">
    <source>
        <dbReference type="ARBA" id="ARBA00004496"/>
    </source>
</evidence>
<dbReference type="PANTHER" id="PTHR32182">
    <property type="entry name" value="DNA REPLICATION AND REPAIR PROTEIN RECF"/>
    <property type="match status" value="1"/>
</dbReference>
<reference evidence="17" key="1">
    <citation type="journal article" date="2010" name="PLoS Genet.">
        <title>The genome of a pathogenic rhodococcus: cooptive virulence underpinned by key gene acquisitions.</title>
        <authorList>
            <person name="Letek M."/>
            <person name="Gonzalez P."/>
            <person name="Macarthur I."/>
            <person name="Rodriguez H."/>
            <person name="Freeman T.C."/>
            <person name="Valero-Rello A."/>
            <person name="Blanco M."/>
            <person name="Buckley T."/>
            <person name="Cherevach I."/>
            <person name="Fahey R."/>
            <person name="Hapeshi A."/>
            <person name="Holdstock J."/>
            <person name="Leadon D."/>
            <person name="Navas J."/>
            <person name="Ocampo A."/>
            <person name="Quail M.A."/>
            <person name="Sanders M."/>
            <person name="Scortti M.M."/>
            <person name="Prescott J.F."/>
            <person name="Fogarty U."/>
            <person name="Meijer W.G."/>
            <person name="Parkhill J."/>
            <person name="Bentley S.D."/>
            <person name="Vazquez-Boland J.A."/>
        </authorList>
    </citation>
    <scope>NUCLEOTIDE SEQUENCE [LARGE SCALE GENOMIC DNA]</scope>
    <source>
        <strain evidence="17 18">103S</strain>
    </source>
</reference>
<evidence type="ECO:0000256" key="2">
    <source>
        <dbReference type="ARBA" id="ARBA00008016"/>
    </source>
</evidence>
<keyword evidence="7 13" id="KW-0227">DNA damage</keyword>
<dbReference type="Gene3D" id="3.40.50.300">
    <property type="entry name" value="P-loop containing nucleotide triphosphate hydrolases"/>
    <property type="match status" value="1"/>
</dbReference>
<evidence type="ECO:0000256" key="10">
    <source>
        <dbReference type="ARBA" id="ARBA00023204"/>
    </source>
</evidence>
<comment type="function">
    <text evidence="12 13 14">The RecF protein is involved in DNA metabolism; it is required for DNA replication and normal SOS inducibility. RecF binds preferentially to single-stranded, linear DNA. It also seems to bind ATP.</text>
</comment>
<dbReference type="GO" id="GO:0005524">
    <property type="term" value="F:ATP binding"/>
    <property type="evidence" value="ECO:0007669"/>
    <property type="project" value="UniProtKB-UniRule"/>
</dbReference>
<feature type="binding site" evidence="13">
    <location>
        <begin position="30"/>
        <end position="37"/>
    </location>
    <ligand>
        <name>ATP</name>
        <dbReference type="ChEBI" id="CHEBI:30616"/>
    </ligand>
</feature>
<dbReference type="AlphaFoldDB" id="A0A3S5Y0V9"/>
<dbReference type="GeneID" id="57575528"/>
<dbReference type="SUPFAM" id="SSF52540">
    <property type="entry name" value="P-loop containing nucleoside triphosphate hydrolases"/>
    <property type="match status" value="1"/>
</dbReference>
<accession>A0A3S5Y0V9</accession>
<feature type="domain" description="RecF/RecN/SMC N-terminal" evidence="16">
    <location>
        <begin position="3"/>
        <end position="367"/>
    </location>
</feature>
<gene>
    <name evidence="13 17" type="primary">recF</name>
    <name evidence="17" type="ordered locus">REQ_00040</name>
</gene>
<feature type="region of interest" description="Disordered" evidence="15">
    <location>
        <begin position="234"/>
        <end position="254"/>
    </location>
</feature>
<evidence type="ECO:0000256" key="8">
    <source>
        <dbReference type="ARBA" id="ARBA00022840"/>
    </source>
</evidence>
<comment type="similarity">
    <text evidence="2 13 14">Belongs to the RecF family.</text>
</comment>
<dbReference type="InterPro" id="IPR042174">
    <property type="entry name" value="RecF_2"/>
</dbReference>
<keyword evidence="4 13" id="KW-0963">Cytoplasm</keyword>
<evidence type="ECO:0000313" key="18">
    <source>
        <dbReference type="Proteomes" id="UP000006892"/>
    </source>
</evidence>